<feature type="domain" description="Histidine kinase/HSP90-like ATPase" evidence="2">
    <location>
        <begin position="38"/>
        <end position="115"/>
    </location>
</feature>
<comment type="caution">
    <text evidence="3">The sequence shown here is derived from an EMBL/GenBank/DDBJ whole genome shotgun (WGS) entry which is preliminary data.</text>
</comment>
<proteinExistence type="predicted"/>
<keyword evidence="3" id="KW-0547">Nucleotide-binding</keyword>
<organism evidence="3 4">
    <name type="scientific">Streptomyces millisiae</name>
    <dbReference type="NCBI Taxonomy" id="3075542"/>
    <lineage>
        <taxon>Bacteria</taxon>
        <taxon>Bacillati</taxon>
        <taxon>Actinomycetota</taxon>
        <taxon>Actinomycetes</taxon>
        <taxon>Kitasatosporales</taxon>
        <taxon>Streptomycetaceae</taxon>
        <taxon>Streptomyces</taxon>
    </lineage>
</organism>
<keyword evidence="1" id="KW-0723">Serine/threonine-protein kinase</keyword>
<dbReference type="Proteomes" id="UP001183420">
    <property type="component" value="Unassembled WGS sequence"/>
</dbReference>
<name>A0ABU2LJG5_9ACTN</name>
<sequence>MSSAFRVQLSSSRRGAHLARQLAVGRLARHGIARTTPTSFAIGAITAELAANAVTHGRLPGRDFVLTLALSSTTVRVEVLDGRPDLLPPTTANAPSSDALGGRGLLVVDAFADRWGCVVRGTDAKYVWAEVNL</sequence>
<evidence type="ECO:0000259" key="2">
    <source>
        <dbReference type="Pfam" id="PF13581"/>
    </source>
</evidence>
<dbReference type="InterPro" id="IPR050267">
    <property type="entry name" value="Anti-sigma-factor_SerPK"/>
</dbReference>
<keyword evidence="1" id="KW-0808">Transferase</keyword>
<dbReference type="InterPro" id="IPR036890">
    <property type="entry name" value="HATPase_C_sf"/>
</dbReference>
<dbReference type="EMBL" id="JAVREM010000003">
    <property type="protein sequence ID" value="MDT0317671.1"/>
    <property type="molecule type" value="Genomic_DNA"/>
</dbReference>
<dbReference type="Pfam" id="PF13581">
    <property type="entry name" value="HATPase_c_2"/>
    <property type="match status" value="1"/>
</dbReference>
<keyword evidence="4" id="KW-1185">Reference proteome</keyword>
<dbReference type="GO" id="GO:0005524">
    <property type="term" value="F:ATP binding"/>
    <property type="evidence" value="ECO:0007669"/>
    <property type="project" value="UniProtKB-KW"/>
</dbReference>
<gene>
    <name evidence="3" type="ORF">RNC47_04860</name>
</gene>
<protein>
    <submittedName>
        <fullName evidence="3">ATP-binding protein</fullName>
    </submittedName>
</protein>
<dbReference type="InterPro" id="IPR003594">
    <property type="entry name" value="HATPase_dom"/>
</dbReference>
<keyword evidence="1" id="KW-0418">Kinase</keyword>
<keyword evidence="3" id="KW-0067">ATP-binding</keyword>
<dbReference type="Gene3D" id="3.30.565.10">
    <property type="entry name" value="Histidine kinase-like ATPase, C-terminal domain"/>
    <property type="match status" value="1"/>
</dbReference>
<dbReference type="RefSeq" id="WP_311595794.1">
    <property type="nucleotide sequence ID" value="NZ_JAVREM010000003.1"/>
</dbReference>
<evidence type="ECO:0000313" key="3">
    <source>
        <dbReference type="EMBL" id="MDT0317671.1"/>
    </source>
</evidence>
<evidence type="ECO:0000313" key="4">
    <source>
        <dbReference type="Proteomes" id="UP001183420"/>
    </source>
</evidence>
<dbReference type="PANTHER" id="PTHR35526">
    <property type="entry name" value="ANTI-SIGMA-F FACTOR RSBW-RELATED"/>
    <property type="match status" value="1"/>
</dbReference>
<reference evidence="4" key="1">
    <citation type="submission" date="2023-07" db="EMBL/GenBank/DDBJ databases">
        <title>30 novel species of actinomycetes from the DSMZ collection.</title>
        <authorList>
            <person name="Nouioui I."/>
        </authorList>
    </citation>
    <scope>NUCLEOTIDE SEQUENCE [LARGE SCALE GENOMIC DNA]</scope>
    <source>
        <strain evidence="4">DSM 44918</strain>
    </source>
</reference>
<accession>A0ABU2LJG5</accession>
<dbReference type="PANTHER" id="PTHR35526:SF3">
    <property type="entry name" value="ANTI-SIGMA-F FACTOR RSBW"/>
    <property type="match status" value="1"/>
</dbReference>
<evidence type="ECO:0000256" key="1">
    <source>
        <dbReference type="ARBA" id="ARBA00022527"/>
    </source>
</evidence>
<dbReference type="CDD" id="cd16936">
    <property type="entry name" value="HATPase_RsbW-like"/>
    <property type="match status" value="1"/>
</dbReference>